<dbReference type="InterPro" id="IPR037257">
    <property type="entry name" value="T2SS_E_N_sf"/>
</dbReference>
<gene>
    <name evidence="5" type="ORF">KC614_01265</name>
</gene>
<dbReference type="CDD" id="cd01129">
    <property type="entry name" value="PulE-GspE-like"/>
    <property type="match status" value="1"/>
</dbReference>
<dbReference type="InterPro" id="IPR027417">
    <property type="entry name" value="P-loop_NTPase"/>
</dbReference>
<reference evidence="5" key="1">
    <citation type="submission" date="2020-04" db="EMBL/GenBank/DDBJ databases">
        <authorList>
            <person name="Zhang T."/>
        </authorList>
    </citation>
    <scope>NUCLEOTIDE SEQUENCE</scope>
    <source>
        <strain evidence="5">HKST-UBA03</strain>
    </source>
</reference>
<dbReference type="SUPFAM" id="SSF52540">
    <property type="entry name" value="P-loop containing nucleoside triphosphate hydrolases"/>
    <property type="match status" value="1"/>
</dbReference>
<evidence type="ECO:0000313" key="6">
    <source>
        <dbReference type="Proteomes" id="UP000751518"/>
    </source>
</evidence>
<dbReference type="GO" id="GO:0016887">
    <property type="term" value="F:ATP hydrolysis activity"/>
    <property type="evidence" value="ECO:0007669"/>
    <property type="project" value="TreeGrafter"/>
</dbReference>
<keyword evidence="3" id="KW-0067">ATP-binding</keyword>
<keyword evidence="2" id="KW-0547">Nucleotide-binding</keyword>
<evidence type="ECO:0000256" key="3">
    <source>
        <dbReference type="ARBA" id="ARBA00022840"/>
    </source>
</evidence>
<dbReference type="EMBL" id="JAGQKZ010000006">
    <property type="protein sequence ID" value="MCA9391817.1"/>
    <property type="molecule type" value="Genomic_DNA"/>
</dbReference>
<name>A0A955LJD7_UNCKA</name>
<dbReference type="SMART" id="SM00382">
    <property type="entry name" value="AAA"/>
    <property type="match status" value="1"/>
</dbReference>
<dbReference type="InterPro" id="IPR003593">
    <property type="entry name" value="AAA+_ATPase"/>
</dbReference>
<dbReference type="Pfam" id="PF00437">
    <property type="entry name" value="T2SSE"/>
    <property type="match status" value="1"/>
</dbReference>
<evidence type="ECO:0000256" key="2">
    <source>
        <dbReference type="ARBA" id="ARBA00022741"/>
    </source>
</evidence>
<dbReference type="PANTHER" id="PTHR30258">
    <property type="entry name" value="TYPE II SECRETION SYSTEM PROTEIN GSPE-RELATED"/>
    <property type="match status" value="1"/>
</dbReference>
<dbReference type="GO" id="GO:0005886">
    <property type="term" value="C:plasma membrane"/>
    <property type="evidence" value="ECO:0007669"/>
    <property type="project" value="TreeGrafter"/>
</dbReference>
<sequence>MTQLDEQKLRDLLVTPGYIAEKEFNASVTEASSSQKELIDVLVDSNLIKDEEFGKLVADDLNLNFVDLRKEKTDAKTLHIIPETVAKSRKAIAFKQNDQGLHLAMSNPDDWELKNLIEKKTGQTVLTYYATDRDIHLALGQYRESLSEVFESILTQMNQAGTSREQQDELTIKMVNSIIEYGYYNQASDIHIEPYEEEAVVRFRIDGLMHKVVEMPKKLHDSILQRIKVLAKMRIDEHYRAQDGKLRYKVEGETLDIRVSVLPIVEGENVVMRLLSSATRQYSLQELGLDDKNLKIVDEQIKHPHGMILTTGPSGSGKTTTLYAILKILNQPEVHIATIEDPVEYDIEGISQTQVNTKTNLTFAEGLRSLVRQDPDIIMVGEIRDEETADIAVNSALTGHLVLSTLHTNDAPTTLPRFIEMQVEPFLVASTINVIIAQRLVRKICEKCRVSSELEAKDKTIIKNDHHIKELFEDRGYKDLKKVRVYKGMGCQVCANTGYSGRIGIFEVLEMQENIKELVLQHASSDKIMKQAQNNGMTKMLEDGINKVLNGITTLEEVLRVTRE</sequence>
<dbReference type="FunFam" id="3.40.50.300:FF:000398">
    <property type="entry name" value="Type IV pilus assembly ATPase PilB"/>
    <property type="match status" value="1"/>
</dbReference>
<dbReference type="Gene3D" id="3.30.450.90">
    <property type="match status" value="1"/>
</dbReference>
<comment type="similarity">
    <text evidence="1">Belongs to the GSP E family.</text>
</comment>
<dbReference type="Proteomes" id="UP000751518">
    <property type="component" value="Unassembled WGS sequence"/>
</dbReference>
<organism evidence="5 6">
    <name type="scientific">candidate division WWE3 bacterium</name>
    <dbReference type="NCBI Taxonomy" id="2053526"/>
    <lineage>
        <taxon>Bacteria</taxon>
        <taxon>Katanobacteria</taxon>
    </lineage>
</organism>
<dbReference type="GO" id="GO:0005524">
    <property type="term" value="F:ATP binding"/>
    <property type="evidence" value="ECO:0007669"/>
    <property type="project" value="UniProtKB-KW"/>
</dbReference>
<dbReference type="Gene3D" id="3.30.300.160">
    <property type="entry name" value="Type II secretion system, protein E, N-terminal domain"/>
    <property type="match status" value="1"/>
</dbReference>
<evidence type="ECO:0000256" key="1">
    <source>
        <dbReference type="ARBA" id="ARBA00006611"/>
    </source>
</evidence>
<dbReference type="InterPro" id="IPR001482">
    <property type="entry name" value="T2SS/T4SS_dom"/>
</dbReference>
<dbReference type="InterPro" id="IPR007831">
    <property type="entry name" value="T2SS_GspE_N"/>
</dbReference>
<evidence type="ECO:0000259" key="4">
    <source>
        <dbReference type="PROSITE" id="PS00662"/>
    </source>
</evidence>
<proteinExistence type="inferred from homology"/>
<dbReference type="PROSITE" id="PS00662">
    <property type="entry name" value="T2SP_E"/>
    <property type="match status" value="1"/>
</dbReference>
<dbReference type="AlphaFoldDB" id="A0A955LJD7"/>
<evidence type="ECO:0000313" key="5">
    <source>
        <dbReference type="EMBL" id="MCA9391817.1"/>
    </source>
</evidence>
<reference evidence="5" key="2">
    <citation type="journal article" date="2021" name="Microbiome">
        <title>Successional dynamics and alternative stable states in a saline activated sludge microbial community over 9 years.</title>
        <authorList>
            <person name="Wang Y."/>
            <person name="Ye J."/>
            <person name="Ju F."/>
            <person name="Liu L."/>
            <person name="Boyd J.A."/>
            <person name="Deng Y."/>
            <person name="Parks D.H."/>
            <person name="Jiang X."/>
            <person name="Yin X."/>
            <person name="Woodcroft B.J."/>
            <person name="Tyson G.W."/>
            <person name="Hugenholtz P."/>
            <person name="Polz M.F."/>
            <person name="Zhang T."/>
        </authorList>
    </citation>
    <scope>NUCLEOTIDE SEQUENCE</scope>
    <source>
        <strain evidence="5">HKST-UBA03</strain>
    </source>
</reference>
<accession>A0A955LJD7</accession>
<dbReference type="Gene3D" id="3.40.50.300">
    <property type="entry name" value="P-loop containing nucleotide triphosphate hydrolases"/>
    <property type="match status" value="1"/>
</dbReference>
<dbReference type="Pfam" id="PF05157">
    <property type="entry name" value="MshEN"/>
    <property type="match status" value="1"/>
</dbReference>
<dbReference type="SUPFAM" id="SSF160246">
    <property type="entry name" value="EspE N-terminal domain-like"/>
    <property type="match status" value="1"/>
</dbReference>
<protein>
    <submittedName>
        <fullName evidence="5">Type II/IV secretion system protein</fullName>
    </submittedName>
</protein>
<comment type="caution">
    <text evidence="5">The sequence shown here is derived from an EMBL/GenBank/DDBJ whole genome shotgun (WGS) entry which is preliminary data.</text>
</comment>
<feature type="domain" description="Bacterial type II secretion system protein E" evidence="4">
    <location>
        <begin position="371"/>
        <end position="385"/>
    </location>
</feature>
<dbReference type="PANTHER" id="PTHR30258:SF1">
    <property type="entry name" value="PROTEIN TRANSPORT PROTEIN HOFB HOMOLOG"/>
    <property type="match status" value="1"/>
</dbReference>